<evidence type="ECO:0000256" key="2">
    <source>
        <dbReference type="ARBA" id="ARBA00022729"/>
    </source>
</evidence>
<dbReference type="AlphaFoldDB" id="A0A1S3DLC6"/>
<evidence type="ECO:0000256" key="8">
    <source>
        <dbReference type="PIRSR" id="PIRSR000862-1"/>
    </source>
</evidence>
<name>A0A1S3DLC6_DIACI</name>
<dbReference type="Gene3D" id="3.40.50.1820">
    <property type="entry name" value="alpha/beta hydrolase"/>
    <property type="match status" value="1"/>
</dbReference>
<sequence length="414" mass="47851">MPELSWTVVVLVLNFMCSGDAVSELNDSRHLPVEDYIKMRTDDMIRFWNYPSEEHKILTEDGYILTVFRIPNPGGYPVLMLHGLTVSSDCWFLRTPKEDLVFLLWKRGYDVWLWNARGSIYSREHVNISFSDEKFFDYTFHEMGVYDTPATIDYILNTTGHSSVIALGHSLGSTNVLVAASMRPEYQDKVKLNILWAQSVYMGNIKVRDWFDVFYSIYVRWLNFPHAKDFFIQGREPEIVKTAMCASGSPLKPLCVLFLREMSGPGSKQGNEDSAVKMLNRIPTGSSIWTVRQMVQNIRSGQFRPLNYGTEKNLIKYGVKKMRAYPIDKVTIPTAIYYACCNDYLSSAQTLRNSRCEVLTRCLESVRFYEIPYKKFNHGDFLWAKDSYELLYKDVMNLMDKYSGRTTENPSDAA</sequence>
<keyword evidence="5" id="KW-0443">Lipid metabolism</keyword>
<keyword evidence="2 9" id="KW-0732">Signal</keyword>
<feature type="domain" description="Partial AB-hydrolase lipase" evidence="10">
    <location>
        <begin position="42"/>
        <end position="93"/>
    </location>
</feature>
<dbReference type="KEGG" id="dci:103520565"/>
<evidence type="ECO:0000256" key="4">
    <source>
        <dbReference type="ARBA" id="ARBA00022963"/>
    </source>
</evidence>
<accession>A0A1S3DLC6</accession>
<dbReference type="Proteomes" id="UP000079169">
    <property type="component" value="Unplaced"/>
</dbReference>
<keyword evidence="3 7" id="KW-0378">Hydrolase</keyword>
<feature type="active site" description="Charge relay system" evidence="8">
    <location>
        <position position="343"/>
    </location>
</feature>
<evidence type="ECO:0000256" key="9">
    <source>
        <dbReference type="SAM" id="SignalP"/>
    </source>
</evidence>
<evidence type="ECO:0000256" key="1">
    <source>
        <dbReference type="ARBA" id="ARBA00010701"/>
    </source>
</evidence>
<dbReference type="OMA" id="NYHAVER"/>
<evidence type="ECO:0000256" key="7">
    <source>
        <dbReference type="PIRNR" id="PIRNR000862"/>
    </source>
</evidence>
<dbReference type="GO" id="GO:0016788">
    <property type="term" value="F:hydrolase activity, acting on ester bonds"/>
    <property type="evidence" value="ECO:0007669"/>
    <property type="project" value="InterPro"/>
</dbReference>
<dbReference type="SUPFAM" id="SSF53474">
    <property type="entry name" value="alpha/beta-Hydrolases"/>
    <property type="match status" value="1"/>
</dbReference>
<comment type="similarity">
    <text evidence="1 7">Belongs to the AB hydrolase superfamily. Lipase family.</text>
</comment>
<dbReference type="FunFam" id="3.40.50.1820:FF:000057">
    <property type="entry name" value="Lipase"/>
    <property type="match status" value="1"/>
</dbReference>
<keyword evidence="4 7" id="KW-0442">Lipid degradation</keyword>
<organism evidence="11 12">
    <name type="scientific">Diaphorina citri</name>
    <name type="common">Asian citrus psyllid</name>
    <dbReference type="NCBI Taxonomy" id="121845"/>
    <lineage>
        <taxon>Eukaryota</taxon>
        <taxon>Metazoa</taxon>
        <taxon>Ecdysozoa</taxon>
        <taxon>Arthropoda</taxon>
        <taxon>Hexapoda</taxon>
        <taxon>Insecta</taxon>
        <taxon>Pterygota</taxon>
        <taxon>Neoptera</taxon>
        <taxon>Paraneoptera</taxon>
        <taxon>Hemiptera</taxon>
        <taxon>Sternorrhyncha</taxon>
        <taxon>Psylloidea</taxon>
        <taxon>Psyllidae</taxon>
        <taxon>Diaphorininae</taxon>
        <taxon>Diaphorina</taxon>
    </lineage>
</organism>
<dbReference type="GO" id="GO:0016042">
    <property type="term" value="P:lipid catabolic process"/>
    <property type="evidence" value="ECO:0007669"/>
    <property type="project" value="UniProtKB-KW"/>
</dbReference>
<dbReference type="PIRSF" id="PIRSF000862">
    <property type="entry name" value="Steryl_ester_lip"/>
    <property type="match status" value="1"/>
</dbReference>
<protein>
    <recommendedName>
        <fullName evidence="7">Lipase</fullName>
    </recommendedName>
</protein>
<gene>
    <name evidence="12" type="primary">LOC103520565</name>
</gene>
<evidence type="ECO:0000256" key="3">
    <source>
        <dbReference type="ARBA" id="ARBA00022801"/>
    </source>
</evidence>
<dbReference type="InterPro" id="IPR025483">
    <property type="entry name" value="Lipase_euk"/>
</dbReference>
<dbReference type="Pfam" id="PF04083">
    <property type="entry name" value="Abhydro_lipase"/>
    <property type="match status" value="1"/>
</dbReference>
<keyword evidence="6" id="KW-0325">Glycoprotein</keyword>
<proteinExistence type="inferred from homology"/>
<evidence type="ECO:0000256" key="6">
    <source>
        <dbReference type="ARBA" id="ARBA00023180"/>
    </source>
</evidence>
<evidence type="ECO:0000259" key="10">
    <source>
        <dbReference type="Pfam" id="PF04083"/>
    </source>
</evidence>
<evidence type="ECO:0000313" key="12">
    <source>
        <dbReference type="RefSeq" id="XP_008483888.1"/>
    </source>
</evidence>
<feature type="signal peptide" evidence="9">
    <location>
        <begin position="1"/>
        <end position="21"/>
    </location>
</feature>
<dbReference type="STRING" id="121845.A0A1S3DLC6"/>
<feature type="active site" description="Nucleophile" evidence="8">
    <location>
        <position position="170"/>
    </location>
</feature>
<evidence type="ECO:0000256" key="5">
    <source>
        <dbReference type="ARBA" id="ARBA00023098"/>
    </source>
</evidence>
<keyword evidence="11" id="KW-1185">Reference proteome</keyword>
<dbReference type="PaxDb" id="121845-A0A1S3DLC6"/>
<feature type="chain" id="PRO_5010197039" description="Lipase" evidence="9">
    <location>
        <begin position="22"/>
        <end position="414"/>
    </location>
</feature>
<evidence type="ECO:0000313" key="11">
    <source>
        <dbReference type="Proteomes" id="UP000079169"/>
    </source>
</evidence>
<dbReference type="InterPro" id="IPR029058">
    <property type="entry name" value="AB_hydrolase_fold"/>
</dbReference>
<dbReference type="GeneID" id="103520565"/>
<dbReference type="InterPro" id="IPR006693">
    <property type="entry name" value="AB_hydrolase_lipase"/>
</dbReference>
<reference evidence="12" key="1">
    <citation type="submission" date="2025-08" db="UniProtKB">
        <authorList>
            <consortium name="RefSeq"/>
        </authorList>
    </citation>
    <scope>IDENTIFICATION</scope>
</reference>
<feature type="active site" description="Charge relay system" evidence="8">
    <location>
        <position position="378"/>
    </location>
</feature>
<dbReference type="PANTHER" id="PTHR11005">
    <property type="entry name" value="LYSOSOMAL ACID LIPASE-RELATED"/>
    <property type="match status" value="1"/>
</dbReference>
<dbReference type="RefSeq" id="XP_008483888.1">
    <property type="nucleotide sequence ID" value="XM_008485666.3"/>
</dbReference>